<dbReference type="InterPro" id="IPR036259">
    <property type="entry name" value="MFS_trans_sf"/>
</dbReference>
<keyword evidence="3 7" id="KW-0812">Transmembrane</keyword>
<dbReference type="InterPro" id="IPR044772">
    <property type="entry name" value="NO3_transporter"/>
</dbReference>
<feature type="transmembrane region" description="Helical" evidence="7">
    <location>
        <begin position="43"/>
        <end position="65"/>
    </location>
</feature>
<feature type="transmembrane region" description="Helical" evidence="7">
    <location>
        <begin position="102"/>
        <end position="126"/>
    </location>
</feature>
<dbReference type="Proteomes" id="UP001623852">
    <property type="component" value="Chromosome"/>
</dbReference>
<protein>
    <submittedName>
        <fullName evidence="9">MFS transporter</fullName>
    </submittedName>
</protein>
<feature type="transmembrane region" description="Helical" evidence="7">
    <location>
        <begin position="172"/>
        <end position="194"/>
    </location>
</feature>
<dbReference type="PANTHER" id="PTHR23515">
    <property type="entry name" value="HIGH-AFFINITY NITRATE TRANSPORTER 2.3"/>
    <property type="match status" value="1"/>
</dbReference>
<feature type="transmembrane region" description="Helical" evidence="7">
    <location>
        <begin position="250"/>
        <end position="272"/>
    </location>
</feature>
<feature type="transmembrane region" description="Helical" evidence="7">
    <location>
        <begin position="387"/>
        <end position="408"/>
    </location>
</feature>
<dbReference type="SUPFAM" id="SSF103473">
    <property type="entry name" value="MFS general substrate transporter"/>
    <property type="match status" value="1"/>
</dbReference>
<organism evidence="9 10">
    <name type="scientific">Flavobacterium soyae</name>
    <dbReference type="NCBI Taxonomy" id="2903098"/>
    <lineage>
        <taxon>Bacteria</taxon>
        <taxon>Pseudomonadati</taxon>
        <taxon>Bacteroidota</taxon>
        <taxon>Flavobacteriia</taxon>
        <taxon>Flavobacteriales</taxon>
        <taxon>Flavobacteriaceae</taxon>
        <taxon>Flavobacterium</taxon>
    </lineage>
</organism>
<comment type="similarity">
    <text evidence="2">Belongs to the major facilitator superfamily. Nitrate/nitrite porter (TC 2.A.1.8) family.</text>
</comment>
<keyword evidence="4 7" id="KW-1133">Transmembrane helix</keyword>
<dbReference type="InterPro" id="IPR011701">
    <property type="entry name" value="MFS"/>
</dbReference>
<evidence type="ECO:0000256" key="6">
    <source>
        <dbReference type="ARBA" id="ARBA00023136"/>
    </source>
</evidence>
<keyword evidence="10" id="KW-1185">Reference proteome</keyword>
<name>A0ABZ2UD52_9FLAO</name>
<dbReference type="Gene3D" id="1.20.1250.20">
    <property type="entry name" value="MFS general substrate transporter like domains"/>
    <property type="match status" value="2"/>
</dbReference>
<feature type="transmembrane region" description="Helical" evidence="7">
    <location>
        <begin position="218"/>
        <end position="238"/>
    </location>
</feature>
<dbReference type="PROSITE" id="PS50850">
    <property type="entry name" value="MFS"/>
    <property type="match status" value="1"/>
</dbReference>
<evidence type="ECO:0000313" key="10">
    <source>
        <dbReference type="Proteomes" id="UP001623852"/>
    </source>
</evidence>
<feature type="transmembrane region" description="Helical" evidence="7">
    <location>
        <begin position="77"/>
        <end position="96"/>
    </location>
</feature>
<reference evidence="9 10" key="1">
    <citation type="submission" date="2024-03" db="EMBL/GenBank/DDBJ databases">
        <title>Flavobacterium soyae.</title>
        <authorList>
            <person name="Zheng W."/>
        </authorList>
    </citation>
    <scope>NUCLEOTIDE SEQUENCE [LARGE SCALE GENOMIC DNA]</scope>
    <source>
        <strain evidence="9 10">55</strain>
    </source>
</reference>
<dbReference type="RefSeq" id="WP_232682767.1">
    <property type="nucleotide sequence ID" value="NZ_CP150845.1"/>
</dbReference>
<gene>
    <name evidence="9" type="ORF">AABD74_19965</name>
</gene>
<dbReference type="Pfam" id="PF07690">
    <property type="entry name" value="MFS_1"/>
    <property type="match status" value="2"/>
</dbReference>
<evidence type="ECO:0000256" key="2">
    <source>
        <dbReference type="ARBA" id="ARBA00008432"/>
    </source>
</evidence>
<accession>A0ABZ2UD52</accession>
<evidence type="ECO:0000256" key="4">
    <source>
        <dbReference type="ARBA" id="ARBA00022989"/>
    </source>
</evidence>
<comment type="subcellular location">
    <subcellularLocation>
        <location evidence="1">Membrane</location>
        <topology evidence="1">Multi-pass membrane protein</topology>
    </subcellularLocation>
</comment>
<feature type="transmembrane region" description="Helical" evidence="7">
    <location>
        <begin position="138"/>
        <end position="160"/>
    </location>
</feature>
<evidence type="ECO:0000256" key="5">
    <source>
        <dbReference type="ARBA" id="ARBA00023063"/>
    </source>
</evidence>
<feature type="transmembrane region" description="Helical" evidence="7">
    <location>
        <begin position="420"/>
        <end position="445"/>
    </location>
</feature>
<sequence>MKNTSSLSQSHKILFLNTLAFTVCFACWTLNGVLVTFLVDNGIFHWSVVQVGWLLGIPILTGSIMRLPIGILTDKFGGKYVFSLLLLLSSIPLFLLPYADSFFMFALLSFFFGMVGTSFAVGIGYTSIWYPKEWQGRALGIFGMGNAGAAITTFLAPSLLNHFSINDPQNGWKILPVIYAVSLVVIGIAFLIFTENKKAQSNTKTISQMLVPLKSTRVWRFGAYYFLVFGCFVAYSQWLLPNFMNVYQTSLVMGGLFATMFSLPSGVIRAFGGYLSDKFGARKVMYWVLGSSVILSALLAVPKMEITTAGPGVLATKKGTITAVTNDNIKIGETDFAVAQKKENNTENAIFPTSTSWQQVVVAENQSVKKKELLAKGITVIKFDANMWVFLVLVILIGISWGIGKAAVYKHIPEYFPNEVGVVGGMVGMIGGLGGFFGPIIFGYLLTATGIWSSSWIFILLFSIGCLVWMHYAITKSASKKQPVPVKTIEKQQLVPVNQLN</sequence>
<evidence type="ECO:0000256" key="7">
    <source>
        <dbReference type="SAM" id="Phobius"/>
    </source>
</evidence>
<feature type="transmembrane region" description="Helical" evidence="7">
    <location>
        <begin position="451"/>
        <end position="472"/>
    </location>
</feature>
<proteinExistence type="inferred from homology"/>
<evidence type="ECO:0000256" key="1">
    <source>
        <dbReference type="ARBA" id="ARBA00004141"/>
    </source>
</evidence>
<evidence type="ECO:0000256" key="3">
    <source>
        <dbReference type="ARBA" id="ARBA00022692"/>
    </source>
</evidence>
<dbReference type="EMBL" id="CP150845">
    <property type="protein sequence ID" value="WYZ19430.1"/>
    <property type="molecule type" value="Genomic_DNA"/>
</dbReference>
<feature type="transmembrane region" description="Helical" evidence="7">
    <location>
        <begin position="12"/>
        <end position="37"/>
    </location>
</feature>
<dbReference type="InterPro" id="IPR020846">
    <property type="entry name" value="MFS_dom"/>
</dbReference>
<evidence type="ECO:0000259" key="8">
    <source>
        <dbReference type="PROSITE" id="PS50850"/>
    </source>
</evidence>
<feature type="domain" description="Major facilitator superfamily (MFS) profile" evidence="8">
    <location>
        <begin position="12"/>
        <end position="480"/>
    </location>
</feature>
<feature type="transmembrane region" description="Helical" evidence="7">
    <location>
        <begin position="284"/>
        <end position="301"/>
    </location>
</feature>
<keyword evidence="6 7" id="KW-0472">Membrane</keyword>
<evidence type="ECO:0000313" key="9">
    <source>
        <dbReference type="EMBL" id="WYZ19430.1"/>
    </source>
</evidence>
<keyword evidence="5" id="KW-0534">Nitrate assimilation</keyword>